<dbReference type="Proteomes" id="UP000824120">
    <property type="component" value="Unassembled WGS sequence"/>
</dbReference>
<evidence type="ECO:0000259" key="4">
    <source>
        <dbReference type="Pfam" id="PF21530"/>
    </source>
</evidence>
<keyword evidence="1" id="KW-0378">Hydrolase</keyword>
<dbReference type="Gene3D" id="2.40.50.140">
    <property type="entry name" value="Nucleic acid-binding proteins"/>
    <property type="match status" value="1"/>
</dbReference>
<dbReference type="SUPFAM" id="SSF52540">
    <property type="entry name" value="P-loop containing nucleoside triphosphate hydrolases"/>
    <property type="match status" value="2"/>
</dbReference>
<organism evidence="5 6">
    <name type="scientific">Solanum commersonii</name>
    <name type="common">Commerson's wild potato</name>
    <name type="synonym">Commerson's nightshade</name>
    <dbReference type="NCBI Taxonomy" id="4109"/>
    <lineage>
        <taxon>Eukaryota</taxon>
        <taxon>Viridiplantae</taxon>
        <taxon>Streptophyta</taxon>
        <taxon>Embryophyta</taxon>
        <taxon>Tracheophyta</taxon>
        <taxon>Spermatophyta</taxon>
        <taxon>Magnoliopsida</taxon>
        <taxon>eudicotyledons</taxon>
        <taxon>Gunneridae</taxon>
        <taxon>Pentapetalae</taxon>
        <taxon>asterids</taxon>
        <taxon>lamiids</taxon>
        <taxon>Solanales</taxon>
        <taxon>Solanaceae</taxon>
        <taxon>Solanoideae</taxon>
        <taxon>Solaneae</taxon>
        <taxon>Solanum</taxon>
    </lineage>
</organism>
<dbReference type="GO" id="GO:0016787">
    <property type="term" value="F:hydrolase activity"/>
    <property type="evidence" value="ECO:0007669"/>
    <property type="project" value="UniProtKB-KW"/>
</dbReference>
<evidence type="ECO:0000259" key="3">
    <source>
        <dbReference type="Pfam" id="PF05970"/>
    </source>
</evidence>
<keyword evidence="1" id="KW-0547">Nucleotide-binding</keyword>
<dbReference type="InterPro" id="IPR012340">
    <property type="entry name" value="NA-bd_OB-fold"/>
</dbReference>
<evidence type="ECO:0000313" key="6">
    <source>
        <dbReference type="Proteomes" id="UP000824120"/>
    </source>
</evidence>
<comment type="catalytic activity">
    <reaction evidence="1">
        <text>ATP + H2O = ADP + phosphate + H(+)</text>
        <dbReference type="Rhea" id="RHEA:13065"/>
        <dbReference type="ChEBI" id="CHEBI:15377"/>
        <dbReference type="ChEBI" id="CHEBI:15378"/>
        <dbReference type="ChEBI" id="CHEBI:30616"/>
        <dbReference type="ChEBI" id="CHEBI:43474"/>
        <dbReference type="ChEBI" id="CHEBI:456216"/>
        <dbReference type="EC" id="5.6.2.3"/>
    </reaction>
</comment>
<keyword evidence="1" id="KW-0067">ATP-binding</keyword>
<comment type="cofactor">
    <cofactor evidence="1">
        <name>Mg(2+)</name>
        <dbReference type="ChEBI" id="CHEBI:18420"/>
    </cofactor>
</comment>
<dbReference type="Pfam" id="PF05970">
    <property type="entry name" value="PIF1"/>
    <property type="match status" value="1"/>
</dbReference>
<accession>A0A9J5W028</accession>
<dbReference type="Pfam" id="PF21530">
    <property type="entry name" value="Pif1_2B_dom"/>
    <property type="match status" value="1"/>
</dbReference>
<keyword evidence="1" id="KW-0233">DNA recombination</keyword>
<dbReference type="InterPro" id="IPR027417">
    <property type="entry name" value="P-loop_NTPase"/>
</dbReference>
<feature type="region of interest" description="Disordered" evidence="2">
    <location>
        <begin position="978"/>
        <end position="1022"/>
    </location>
</feature>
<dbReference type="AlphaFoldDB" id="A0A9J5W028"/>
<comment type="similarity">
    <text evidence="1">Belongs to the helicase family.</text>
</comment>
<keyword evidence="6" id="KW-1185">Reference proteome</keyword>
<dbReference type="OrthoDB" id="1303239at2759"/>
<keyword evidence="1" id="KW-0227">DNA damage</keyword>
<dbReference type="GO" id="GO:0000723">
    <property type="term" value="P:telomere maintenance"/>
    <property type="evidence" value="ECO:0007669"/>
    <property type="project" value="InterPro"/>
</dbReference>
<proteinExistence type="inferred from homology"/>
<dbReference type="GO" id="GO:0043139">
    <property type="term" value="F:5'-3' DNA helicase activity"/>
    <property type="evidence" value="ECO:0007669"/>
    <property type="project" value="UniProtKB-EC"/>
</dbReference>
<evidence type="ECO:0000313" key="5">
    <source>
        <dbReference type="EMBL" id="KAG5568827.1"/>
    </source>
</evidence>
<dbReference type="PANTHER" id="PTHR10492:SF100">
    <property type="entry name" value="ATP-DEPENDENT DNA HELICASE"/>
    <property type="match status" value="1"/>
</dbReference>
<protein>
    <recommendedName>
        <fullName evidence="1">ATP-dependent DNA helicase</fullName>
        <ecNumber evidence="1">5.6.2.3</ecNumber>
    </recommendedName>
</protein>
<dbReference type="SUPFAM" id="SSF50249">
    <property type="entry name" value="Nucleic acid-binding proteins"/>
    <property type="match status" value="1"/>
</dbReference>
<dbReference type="EMBL" id="JACXVP010000036">
    <property type="protein sequence ID" value="KAG5568827.1"/>
    <property type="molecule type" value="Genomic_DNA"/>
</dbReference>
<dbReference type="Gene3D" id="3.40.50.300">
    <property type="entry name" value="P-loop containing nucleotide triphosphate hydrolases"/>
    <property type="match status" value="2"/>
</dbReference>
<sequence length="1022" mass="116549">MLTEFFSMNTTNRKAIELQLLYKDFPQYFVWSTRDKMWTQRKQGNVIGRIVTCHPTEGEIYYLRLLLMNIKGPKSYEDLRTVNGTCYITFRAAAEKYGLLASDNNLVDCMSEVANYQMPQSLRRLFATLLVYCNLANPKEFWQTFEYPLSEDFLPGAFFADGPGGTRKTYLYRALLTTVRSKGFIALATATSGVAASVLPGGRTAYSRFKLSIDIRDNHGCNISKQSSLASLIRDAKLIVWDEVSMARKKLLETFDLLLRDMNINTLFGGKVVVFGGDFRQTLPIVQNGNKDDFINESLLNSPIWSQLEKYQLLQNMRARTDPAFCKYLLKIRDGRETINEHGKIEIPKSFLIPFTNEKDSLNIMFKTIHPNFNMFSEDISSITSRVILTTKNDFVAEINQMLIDKFPGDAITFVGIDEAIDPKDQTEYEDFLHTLNPSGLPPYRLILKQNCPIILLRNLNPSKGLCNGTRLICLDFKTQVISAKIASGDFKGSHVFIPRIPLLSSQDAQLPIPFKRTQFPIRLAFAMTINKSQGQTLDFVGIYLREPVFSHGQLYVALSRAKNSDNVRILIRPPTDDNHDDHSTYNIKMTQNLLIHEITPQTPLWTRKDEQVQLSDGILPYPKPSEYQTKATVYADDIPSYQKRIKLYHTFRITEGRAQTPYLRYENPLYAFNWVLDKKSIIDPIKKDDVDALPPPTKLNVTSFADIKRNVAQTMATDLTKKEFDILAIVVNCSPPRYVATVEKRLQELIVVDMFKQNLTFTIWEEGIIENEEYPVILARRIGASRYNGVSLTTKFDTTIQIDPPYPQRRELQAWVTENRQILTSFTLRSTSTSGFLISVPMDEEIVPIASIDSQQDGHTFTIEAKITFPTDLKKFYVLENLLVPRCRFDVDLRDDSGSTIGIIMDKEGEKLLSLIAEEIYKRALDPPSLEDVQANISNKLFHVRAKKAFARALRTTSVKLYIHSCVEKETFTDSLPSPSTINIHETSKRKQKVDPPHITEEAGSLKMKQKLDPATPKKNN</sequence>
<dbReference type="GO" id="GO:0005524">
    <property type="term" value="F:ATP binding"/>
    <property type="evidence" value="ECO:0007669"/>
    <property type="project" value="UniProtKB-KW"/>
</dbReference>
<feature type="domain" description="DNA helicase Pif1-like DEAD-box helicase" evidence="3">
    <location>
        <begin position="155"/>
        <end position="338"/>
    </location>
</feature>
<dbReference type="PANTHER" id="PTHR10492">
    <property type="match status" value="1"/>
</dbReference>
<feature type="compositionally biased region" description="Basic and acidic residues" evidence="2">
    <location>
        <begin position="987"/>
        <end position="1002"/>
    </location>
</feature>
<name>A0A9J5W028_SOLCO</name>
<feature type="domain" description="DNA helicase Pif1-like 2B" evidence="4">
    <location>
        <begin position="431"/>
        <end position="475"/>
    </location>
</feature>
<gene>
    <name evidence="5" type="ORF">H5410_064159</name>
</gene>
<dbReference type="InterPro" id="IPR010285">
    <property type="entry name" value="DNA_helicase_pif1-like_DEAD"/>
</dbReference>
<dbReference type="EC" id="5.6.2.3" evidence="1"/>
<keyword evidence="1" id="KW-0234">DNA repair</keyword>
<evidence type="ECO:0000256" key="1">
    <source>
        <dbReference type="RuleBase" id="RU363044"/>
    </source>
</evidence>
<dbReference type="GO" id="GO:0006310">
    <property type="term" value="P:DNA recombination"/>
    <property type="evidence" value="ECO:0007669"/>
    <property type="project" value="UniProtKB-KW"/>
</dbReference>
<dbReference type="FunFam" id="3.40.50.300:FF:002884">
    <property type="entry name" value="ATP-dependent DNA helicase"/>
    <property type="match status" value="1"/>
</dbReference>
<comment type="caution">
    <text evidence="5">The sequence shown here is derived from an EMBL/GenBank/DDBJ whole genome shotgun (WGS) entry which is preliminary data.</text>
</comment>
<dbReference type="GO" id="GO:0006281">
    <property type="term" value="P:DNA repair"/>
    <property type="evidence" value="ECO:0007669"/>
    <property type="project" value="UniProtKB-KW"/>
</dbReference>
<dbReference type="InterPro" id="IPR049163">
    <property type="entry name" value="Pif1-like_2B_dom"/>
</dbReference>
<evidence type="ECO:0000256" key="2">
    <source>
        <dbReference type="SAM" id="MobiDB-lite"/>
    </source>
</evidence>
<reference evidence="5" key="1">
    <citation type="submission" date="2020-09" db="EMBL/GenBank/DDBJ databases">
        <title>De no assembly of potato wild relative species, Solanum commersonii.</title>
        <authorList>
            <person name="Cho K."/>
        </authorList>
    </citation>
    <scope>NUCLEOTIDE SEQUENCE</scope>
    <source>
        <strain evidence="5">LZ3.2</strain>
        <tissue evidence="5">Leaf</tissue>
    </source>
</reference>
<dbReference type="CDD" id="cd18809">
    <property type="entry name" value="SF1_C_RecD"/>
    <property type="match status" value="1"/>
</dbReference>
<keyword evidence="1" id="KW-0347">Helicase</keyword>